<keyword evidence="1" id="KW-0472">Membrane</keyword>
<accession>A0AAC9MYV7</accession>
<keyword evidence="3" id="KW-1185">Reference proteome</keyword>
<keyword evidence="1" id="KW-0812">Transmembrane</keyword>
<feature type="transmembrane region" description="Helical" evidence="1">
    <location>
        <begin position="27"/>
        <end position="54"/>
    </location>
</feature>
<keyword evidence="1" id="KW-1133">Transmembrane helix</keyword>
<proteinExistence type="predicted"/>
<evidence type="ECO:0000256" key="1">
    <source>
        <dbReference type="SAM" id="Phobius"/>
    </source>
</evidence>
<dbReference type="AlphaFoldDB" id="A0AAC9MYV7"/>
<dbReference type="EMBL" id="CP014859">
    <property type="protein sequence ID" value="AOS63720.1"/>
    <property type="molecule type" value="Genomic_DNA"/>
</dbReference>
<dbReference type="KEGG" id="ahm:TL08_14535"/>
<dbReference type="Proteomes" id="UP000095210">
    <property type="component" value="Chromosome"/>
</dbReference>
<evidence type="ECO:0000313" key="2">
    <source>
        <dbReference type="EMBL" id="AOS63720.1"/>
    </source>
</evidence>
<reference evidence="3" key="1">
    <citation type="submission" date="2016-03" db="EMBL/GenBank/DDBJ databases">
        <title>Complete genome sequence of the type strain Actinoalloteichus hymeniacidonis DSM 45092.</title>
        <authorList>
            <person name="Schaffert L."/>
            <person name="Albersmeier A."/>
            <person name="Winkler A."/>
            <person name="Kalinowski J."/>
            <person name="Zotchev S."/>
            <person name="Ruckert C."/>
        </authorList>
    </citation>
    <scope>NUCLEOTIDE SEQUENCE [LARGE SCALE GENOMIC DNA]</scope>
    <source>
        <strain evidence="3">HPA177(T) (DSM 45092(T))</strain>
    </source>
</reference>
<sequence>MEALRTLAATTPIVFTWSWLSDNLLTVGASLTFAMLGVLFVLAAVIVVVALRGLACPFSSRRRGPL</sequence>
<protein>
    <submittedName>
        <fullName evidence="2">Uncharacterized protein</fullName>
    </submittedName>
</protein>
<organism evidence="2 3">
    <name type="scientific">Actinoalloteichus hymeniacidonis</name>
    <dbReference type="NCBI Taxonomy" id="340345"/>
    <lineage>
        <taxon>Bacteria</taxon>
        <taxon>Bacillati</taxon>
        <taxon>Actinomycetota</taxon>
        <taxon>Actinomycetes</taxon>
        <taxon>Pseudonocardiales</taxon>
        <taxon>Pseudonocardiaceae</taxon>
        <taxon>Actinoalloteichus</taxon>
    </lineage>
</organism>
<evidence type="ECO:0000313" key="3">
    <source>
        <dbReference type="Proteomes" id="UP000095210"/>
    </source>
</evidence>
<gene>
    <name evidence="2" type="ORF">TL08_14535</name>
</gene>
<name>A0AAC9MYV7_9PSEU</name>